<dbReference type="Proteomes" id="UP000749040">
    <property type="component" value="Unassembled WGS sequence"/>
</dbReference>
<name>A0ABS2TT80_9ACTN</name>
<comment type="caution">
    <text evidence="2">The sequence shown here is derived from an EMBL/GenBank/DDBJ whole genome shotgun (WGS) entry which is preliminary data.</text>
</comment>
<organism evidence="2 3">
    <name type="scientific">Actinacidiphila acididurans</name>
    <dbReference type="NCBI Taxonomy" id="2784346"/>
    <lineage>
        <taxon>Bacteria</taxon>
        <taxon>Bacillati</taxon>
        <taxon>Actinomycetota</taxon>
        <taxon>Actinomycetes</taxon>
        <taxon>Kitasatosporales</taxon>
        <taxon>Streptomycetaceae</taxon>
        <taxon>Actinacidiphila</taxon>
    </lineage>
</organism>
<keyword evidence="3" id="KW-1185">Reference proteome</keyword>
<sequence length="268" mass="30045">MGRTNSALAQHNPTTTLAQWLESLRRRSGLSWSQMARIAAATDLPATRTTLFRAAQGEKFPKWKTVQVFTRVCGGDEREAKRLWHNAARDEATRTDGAARGAALPPQFITEPWQLVHAMHHMRRENGNPTLRELEERATVRGVSFLPKSTVAAVLRGRMPAKTLLRHFVRCCGNVPEHRLKDWEDAWDRVNAFRKAAAGQAAQEPARAGHELTRAQREYAHGRSDEANAPLRRPAQGRRAADRMGRPRVGGPPPQVKTPETGRTLRAR</sequence>
<evidence type="ECO:0008006" key="4">
    <source>
        <dbReference type="Google" id="ProtNLM"/>
    </source>
</evidence>
<dbReference type="EMBL" id="JADKYB010000009">
    <property type="protein sequence ID" value="MBM9506544.1"/>
    <property type="molecule type" value="Genomic_DNA"/>
</dbReference>
<gene>
    <name evidence="2" type="ORF">ITX44_18680</name>
</gene>
<accession>A0ABS2TT80</accession>
<dbReference type="RefSeq" id="WP_205358407.1">
    <property type="nucleotide sequence ID" value="NZ_JADKYB010000009.1"/>
</dbReference>
<reference evidence="2 3" key="1">
    <citation type="submission" date="2021-01" db="EMBL/GenBank/DDBJ databases">
        <title>Streptomyces acididurans sp. nov., isolated from a peat swamp forest soil.</title>
        <authorList>
            <person name="Chantavorakit T."/>
            <person name="Duangmal K."/>
        </authorList>
    </citation>
    <scope>NUCLEOTIDE SEQUENCE [LARGE SCALE GENOMIC DNA]</scope>
    <source>
        <strain evidence="2 3">KK5PA1</strain>
    </source>
</reference>
<evidence type="ECO:0000313" key="3">
    <source>
        <dbReference type="Proteomes" id="UP000749040"/>
    </source>
</evidence>
<proteinExistence type="predicted"/>
<evidence type="ECO:0000313" key="2">
    <source>
        <dbReference type="EMBL" id="MBM9506544.1"/>
    </source>
</evidence>
<evidence type="ECO:0000256" key="1">
    <source>
        <dbReference type="SAM" id="MobiDB-lite"/>
    </source>
</evidence>
<protein>
    <recommendedName>
        <fullName evidence="4">HTH cro/C1-type domain-containing protein</fullName>
    </recommendedName>
</protein>
<feature type="region of interest" description="Disordered" evidence="1">
    <location>
        <begin position="219"/>
        <end position="268"/>
    </location>
</feature>